<dbReference type="PANTHER" id="PTHR46756:SF18">
    <property type="entry name" value="GAS2-LIKE PROTEIN PICKLED EGGS"/>
    <property type="match status" value="1"/>
</dbReference>
<evidence type="ECO:0000313" key="6">
    <source>
        <dbReference type="EMBL" id="CAF5004188.1"/>
    </source>
</evidence>
<comment type="subcellular location">
    <subcellularLocation>
        <location evidence="1">Cytoplasm</location>
        <location evidence="1">Cytoskeleton</location>
    </subcellularLocation>
</comment>
<dbReference type="GO" id="GO:0005884">
    <property type="term" value="C:actin filament"/>
    <property type="evidence" value="ECO:0007669"/>
    <property type="project" value="TreeGrafter"/>
</dbReference>
<dbReference type="GO" id="GO:0008017">
    <property type="term" value="F:microtubule binding"/>
    <property type="evidence" value="ECO:0007669"/>
    <property type="project" value="InterPro"/>
</dbReference>
<dbReference type="SUPFAM" id="SSF143575">
    <property type="entry name" value="GAS2 domain-like"/>
    <property type="match status" value="1"/>
</dbReference>
<feature type="non-terminal residue" evidence="6">
    <location>
        <position position="1"/>
    </location>
</feature>
<gene>
    <name evidence="6" type="ORF">QYT958_LOCUS38447</name>
</gene>
<protein>
    <recommendedName>
        <fullName evidence="5">GAR domain-containing protein</fullName>
    </recommendedName>
</protein>
<dbReference type="Proteomes" id="UP000663848">
    <property type="component" value="Unassembled WGS sequence"/>
</dbReference>
<dbReference type="PANTHER" id="PTHR46756">
    <property type="entry name" value="TRANSGELIN"/>
    <property type="match status" value="1"/>
</dbReference>
<organism evidence="6 7">
    <name type="scientific">Rotaria socialis</name>
    <dbReference type="NCBI Taxonomy" id="392032"/>
    <lineage>
        <taxon>Eukaryota</taxon>
        <taxon>Metazoa</taxon>
        <taxon>Spiralia</taxon>
        <taxon>Gnathifera</taxon>
        <taxon>Rotifera</taxon>
        <taxon>Eurotatoria</taxon>
        <taxon>Bdelloidea</taxon>
        <taxon>Philodinida</taxon>
        <taxon>Philodinidae</taxon>
        <taxon>Rotaria</taxon>
    </lineage>
</organism>
<feature type="compositionally biased region" description="Low complexity" evidence="4">
    <location>
        <begin position="66"/>
        <end position="81"/>
    </location>
</feature>
<dbReference type="InterPro" id="IPR036534">
    <property type="entry name" value="GAR_dom_sf"/>
</dbReference>
<evidence type="ECO:0000313" key="7">
    <source>
        <dbReference type="Proteomes" id="UP000663848"/>
    </source>
</evidence>
<proteinExistence type="predicted"/>
<dbReference type="GO" id="GO:0008093">
    <property type="term" value="F:cytoskeletal anchor activity"/>
    <property type="evidence" value="ECO:0007669"/>
    <property type="project" value="TreeGrafter"/>
</dbReference>
<sequence>RFGAKFGVSVPAIIKFEYEIEREIEHDKQKEKLLYTEFESLQTQQDDNENATTNLIDYQSIDINEFNNNNNNNNQTSENSNDIFPAVDTNQNYSLEQNLSHLPILSNNNRKRRQNSEESYDSTTSSEITTTVITSNENSQLCRTVEERPKPIVPPASSSHLHKTVVKIVNSCCCSQRFPVIRIGEGKYRIGENGTIIFIRILRN</sequence>
<dbReference type="Pfam" id="PF02187">
    <property type="entry name" value="GAS2"/>
    <property type="match status" value="1"/>
</dbReference>
<evidence type="ECO:0000256" key="2">
    <source>
        <dbReference type="ARBA" id="ARBA00022490"/>
    </source>
</evidence>
<feature type="compositionally biased region" description="Polar residues" evidence="4">
    <location>
        <begin position="99"/>
        <end position="108"/>
    </location>
</feature>
<feature type="domain" description="GAR" evidence="5">
    <location>
        <begin position="156"/>
        <end position="204"/>
    </location>
</feature>
<dbReference type="PROSITE" id="PS51460">
    <property type="entry name" value="GAR"/>
    <property type="match status" value="1"/>
</dbReference>
<dbReference type="EMBL" id="CAJOBR010033677">
    <property type="protein sequence ID" value="CAF5004188.1"/>
    <property type="molecule type" value="Genomic_DNA"/>
</dbReference>
<feature type="non-terminal residue" evidence="6">
    <location>
        <position position="204"/>
    </location>
</feature>
<evidence type="ECO:0000259" key="5">
    <source>
        <dbReference type="PROSITE" id="PS51460"/>
    </source>
</evidence>
<reference evidence="6" key="1">
    <citation type="submission" date="2021-02" db="EMBL/GenBank/DDBJ databases">
        <authorList>
            <person name="Nowell W R."/>
        </authorList>
    </citation>
    <scope>NUCLEOTIDE SEQUENCE</scope>
</reference>
<evidence type="ECO:0000256" key="1">
    <source>
        <dbReference type="ARBA" id="ARBA00004245"/>
    </source>
</evidence>
<comment type="caution">
    <text evidence="6">The sequence shown here is derived from an EMBL/GenBank/DDBJ whole genome shotgun (WGS) entry which is preliminary data.</text>
</comment>
<keyword evidence="2" id="KW-0963">Cytoplasm</keyword>
<evidence type="ECO:0000256" key="4">
    <source>
        <dbReference type="SAM" id="MobiDB-lite"/>
    </source>
</evidence>
<dbReference type="AlphaFoldDB" id="A0A822AY19"/>
<keyword evidence="3" id="KW-0206">Cytoskeleton</keyword>
<dbReference type="GO" id="GO:0051764">
    <property type="term" value="P:actin crosslink formation"/>
    <property type="evidence" value="ECO:0007669"/>
    <property type="project" value="TreeGrafter"/>
</dbReference>
<dbReference type="GO" id="GO:0051015">
    <property type="term" value="F:actin filament binding"/>
    <property type="evidence" value="ECO:0007669"/>
    <property type="project" value="TreeGrafter"/>
</dbReference>
<accession>A0A822AY19</accession>
<dbReference type="SMART" id="SM00243">
    <property type="entry name" value="GAS2"/>
    <property type="match status" value="1"/>
</dbReference>
<feature type="region of interest" description="Disordered" evidence="4">
    <location>
        <begin position="66"/>
        <end position="86"/>
    </location>
</feature>
<feature type="region of interest" description="Disordered" evidence="4">
    <location>
        <begin position="99"/>
        <end position="127"/>
    </location>
</feature>
<dbReference type="Gene3D" id="3.30.920.20">
    <property type="entry name" value="Gas2-like domain"/>
    <property type="match status" value="1"/>
</dbReference>
<name>A0A822AY19_9BILA</name>
<dbReference type="InterPro" id="IPR003108">
    <property type="entry name" value="GAR_dom"/>
</dbReference>
<evidence type="ECO:0000256" key="3">
    <source>
        <dbReference type="ARBA" id="ARBA00023212"/>
    </source>
</evidence>